<dbReference type="OrthoDB" id="203381at2759"/>
<evidence type="ECO:0000256" key="1">
    <source>
        <dbReference type="ARBA" id="ARBA00005578"/>
    </source>
</evidence>
<reference evidence="3 4" key="1">
    <citation type="submission" date="2017-06" db="EMBL/GenBank/DDBJ databases">
        <title>Ant-infecting Ophiocordyceps genomes reveal a high diversity of potential behavioral manipulation genes and a possible major role for enterotoxins.</title>
        <authorList>
            <person name="De Bekker C."/>
            <person name="Evans H.C."/>
            <person name="Brachmann A."/>
            <person name="Hughes D.P."/>
        </authorList>
    </citation>
    <scope>NUCLEOTIDE SEQUENCE [LARGE SCALE GENOMIC DNA]</scope>
    <source>
        <strain evidence="3 4">Map16</strain>
    </source>
</reference>
<dbReference type="EMBL" id="NJES01000070">
    <property type="protein sequence ID" value="PHH78701.1"/>
    <property type="molecule type" value="Genomic_DNA"/>
</dbReference>
<gene>
    <name evidence="3" type="ORF">CDD80_6439</name>
</gene>
<sequence>MLRSLPLRPLYRCLPPVTSLAARRGNFFSSSAHNDGQMTPAELSIASLLTSKLSPTKLLVRDISGGCGTMYAIQITSPLFRGQSLLKQQRMVNGALGDLVKAWHGLQLRTSTPDEHESGDGA</sequence>
<protein>
    <recommendedName>
        <fullName evidence="5">Bola-like protein</fullName>
    </recommendedName>
</protein>
<dbReference type="AlphaFoldDB" id="A0A2C5ZHM3"/>
<dbReference type="InterPro" id="IPR002634">
    <property type="entry name" value="BolA"/>
</dbReference>
<evidence type="ECO:0008006" key="5">
    <source>
        <dbReference type="Google" id="ProtNLM"/>
    </source>
</evidence>
<dbReference type="InterPro" id="IPR036065">
    <property type="entry name" value="BolA-like_sf"/>
</dbReference>
<evidence type="ECO:0000313" key="4">
    <source>
        <dbReference type="Proteomes" id="UP000226431"/>
    </source>
</evidence>
<evidence type="ECO:0000256" key="2">
    <source>
        <dbReference type="RuleBase" id="RU003860"/>
    </source>
</evidence>
<evidence type="ECO:0000313" key="3">
    <source>
        <dbReference type="EMBL" id="PHH78701.1"/>
    </source>
</evidence>
<dbReference type="Pfam" id="PF01722">
    <property type="entry name" value="BolA"/>
    <property type="match status" value="1"/>
</dbReference>
<comment type="caution">
    <text evidence="3">The sequence shown here is derived from an EMBL/GenBank/DDBJ whole genome shotgun (WGS) entry which is preliminary data.</text>
</comment>
<dbReference type="PANTHER" id="PTHR46188:SF1">
    <property type="entry name" value="BOLA-LIKE PROTEIN 3"/>
    <property type="match status" value="1"/>
</dbReference>
<comment type="similarity">
    <text evidence="1 2">Belongs to the BolA/IbaG family.</text>
</comment>
<name>A0A2C5ZHM3_9HYPO</name>
<proteinExistence type="inferred from homology"/>
<dbReference type="GO" id="GO:0005759">
    <property type="term" value="C:mitochondrial matrix"/>
    <property type="evidence" value="ECO:0007669"/>
    <property type="project" value="TreeGrafter"/>
</dbReference>
<keyword evidence="4" id="KW-1185">Reference proteome</keyword>
<dbReference type="Proteomes" id="UP000226431">
    <property type="component" value="Unassembled WGS sequence"/>
</dbReference>
<dbReference type="PANTHER" id="PTHR46188">
    <property type="entry name" value="BOLA-LIKE PROTEIN 3"/>
    <property type="match status" value="1"/>
</dbReference>
<dbReference type="SUPFAM" id="SSF82657">
    <property type="entry name" value="BolA-like"/>
    <property type="match status" value="1"/>
</dbReference>
<dbReference type="STRING" id="2004952.A0A2C5ZHM3"/>
<dbReference type="Gene3D" id="3.10.20.90">
    <property type="entry name" value="Phosphatidylinositol 3-kinase Catalytic Subunit, Chain A, domain 1"/>
    <property type="match status" value="1"/>
</dbReference>
<organism evidence="3 4">
    <name type="scientific">Ophiocordyceps camponoti-rufipedis</name>
    <dbReference type="NCBI Taxonomy" id="2004952"/>
    <lineage>
        <taxon>Eukaryota</taxon>
        <taxon>Fungi</taxon>
        <taxon>Dikarya</taxon>
        <taxon>Ascomycota</taxon>
        <taxon>Pezizomycotina</taxon>
        <taxon>Sordariomycetes</taxon>
        <taxon>Hypocreomycetidae</taxon>
        <taxon>Hypocreales</taxon>
        <taxon>Ophiocordycipitaceae</taxon>
        <taxon>Ophiocordyceps</taxon>
    </lineage>
</organism>
<accession>A0A2C5ZHM3</accession>
<dbReference type="InterPro" id="IPR052275">
    <property type="entry name" value="Mt_Fe-S_assembly_factor"/>
</dbReference>